<dbReference type="OrthoDB" id="9810867at2"/>
<dbReference type="RefSeq" id="WP_011995214.1">
    <property type="nucleotide sequence ID" value="NC_009719.1"/>
</dbReference>
<dbReference type="GO" id="GO:0000049">
    <property type="term" value="F:tRNA binding"/>
    <property type="evidence" value="ECO:0007669"/>
    <property type="project" value="UniProtKB-UniRule"/>
</dbReference>
<dbReference type="GO" id="GO:0042781">
    <property type="term" value="F:3'-tRNA processing endoribonuclease activity"/>
    <property type="evidence" value="ECO:0007669"/>
    <property type="project" value="TreeGrafter"/>
</dbReference>
<proteinExistence type="inferred from homology"/>
<dbReference type="InterPro" id="IPR014721">
    <property type="entry name" value="Ribsml_uS5_D2-typ_fold_subgr"/>
</dbReference>
<comment type="subunit">
    <text evidence="6">Consists of a catalytic RNA component (M1 or rnpB) and a protein subunit.</text>
</comment>
<dbReference type="InterPro" id="IPR000100">
    <property type="entry name" value="RNase_P"/>
</dbReference>
<dbReference type="SUPFAM" id="SSF54211">
    <property type="entry name" value="Ribosomal protein S5 domain 2-like"/>
    <property type="match status" value="1"/>
</dbReference>
<reference evidence="9 10" key="1">
    <citation type="journal article" date="2011" name="Stand. Genomic Sci.">
        <title>Complete genome sequence of Parvibaculum lavamentivorans type strain (DS-1(T)).</title>
        <authorList>
            <person name="Schleheck D."/>
            <person name="Weiss M."/>
            <person name="Pitluck S."/>
            <person name="Bruce D."/>
            <person name="Land M.L."/>
            <person name="Han S."/>
            <person name="Saunders E."/>
            <person name="Tapia R."/>
            <person name="Detter C."/>
            <person name="Brettin T."/>
            <person name="Han J."/>
            <person name="Woyke T."/>
            <person name="Goodwin L."/>
            <person name="Pennacchio L."/>
            <person name="Nolan M."/>
            <person name="Cook A.M."/>
            <person name="Kjelleberg S."/>
            <person name="Thomas T."/>
        </authorList>
    </citation>
    <scope>NUCLEOTIDE SEQUENCE [LARGE SCALE GENOMIC DNA]</scope>
    <source>
        <strain evidence="10">DS-1 / DSM 13023 / NCIMB 13966</strain>
    </source>
</reference>
<dbReference type="HOGENOM" id="CLU_117179_6_3_5"/>
<dbReference type="GO" id="GO:0004526">
    <property type="term" value="F:ribonuclease P activity"/>
    <property type="evidence" value="ECO:0007669"/>
    <property type="project" value="UniProtKB-UniRule"/>
</dbReference>
<evidence type="ECO:0000256" key="2">
    <source>
        <dbReference type="ARBA" id="ARBA00022722"/>
    </source>
</evidence>
<accession>A7HPU0</accession>
<dbReference type="KEGG" id="pla:Plav_0300"/>
<dbReference type="PANTHER" id="PTHR33992">
    <property type="entry name" value="RIBONUCLEASE P PROTEIN COMPONENT"/>
    <property type="match status" value="1"/>
</dbReference>
<evidence type="ECO:0000256" key="4">
    <source>
        <dbReference type="ARBA" id="ARBA00022801"/>
    </source>
</evidence>
<dbReference type="Proteomes" id="UP000006377">
    <property type="component" value="Chromosome"/>
</dbReference>
<gene>
    <name evidence="6" type="primary">rnpA</name>
    <name evidence="9" type="ordered locus">Plav_0300</name>
</gene>
<dbReference type="InterPro" id="IPR020568">
    <property type="entry name" value="Ribosomal_Su5_D2-typ_SF"/>
</dbReference>
<dbReference type="EMBL" id="CP000774">
    <property type="protein sequence ID" value="ABS61923.1"/>
    <property type="molecule type" value="Genomic_DNA"/>
</dbReference>
<dbReference type="HAMAP" id="MF_00227">
    <property type="entry name" value="RNase_P"/>
    <property type="match status" value="1"/>
</dbReference>
<dbReference type="Gene3D" id="3.30.230.10">
    <property type="match status" value="1"/>
</dbReference>
<keyword evidence="2 6" id="KW-0540">Nuclease</keyword>
<name>A7HPU0_PARL1</name>
<dbReference type="EC" id="3.1.26.5" evidence="6 7"/>
<keyword evidence="4 6" id="KW-0378">Hydrolase</keyword>
<keyword evidence="5 6" id="KW-0694">RNA-binding</keyword>
<evidence type="ECO:0000256" key="6">
    <source>
        <dbReference type="HAMAP-Rule" id="MF_00227"/>
    </source>
</evidence>
<feature type="region of interest" description="Disordered" evidence="8">
    <location>
        <begin position="112"/>
        <end position="134"/>
    </location>
</feature>
<comment type="similarity">
    <text evidence="6">Belongs to the RnpA family.</text>
</comment>
<dbReference type="Pfam" id="PF00825">
    <property type="entry name" value="Ribonuclease_P"/>
    <property type="match status" value="1"/>
</dbReference>
<dbReference type="PANTHER" id="PTHR33992:SF1">
    <property type="entry name" value="RIBONUCLEASE P PROTEIN COMPONENT"/>
    <property type="match status" value="1"/>
</dbReference>
<keyword evidence="1 6" id="KW-0819">tRNA processing</keyword>
<dbReference type="eggNOG" id="COG0594">
    <property type="taxonomic scope" value="Bacteria"/>
</dbReference>
<evidence type="ECO:0000256" key="8">
    <source>
        <dbReference type="SAM" id="MobiDB-lite"/>
    </source>
</evidence>
<comment type="function">
    <text evidence="6">RNaseP catalyzes the removal of the 5'-leader sequence from pre-tRNA to produce the mature 5'-terminus. It can also cleave other RNA substrates such as 4.5S RNA. The protein component plays an auxiliary but essential role in vivo by binding to the 5'-leader sequence and broadening the substrate specificity of the ribozyme.</text>
</comment>
<dbReference type="STRING" id="402881.Plav_0300"/>
<evidence type="ECO:0000313" key="10">
    <source>
        <dbReference type="Proteomes" id="UP000006377"/>
    </source>
</evidence>
<evidence type="ECO:0000256" key="3">
    <source>
        <dbReference type="ARBA" id="ARBA00022759"/>
    </source>
</evidence>
<protein>
    <recommendedName>
        <fullName evidence="6 7">Ribonuclease P protein component</fullName>
        <shortName evidence="6">RNase P protein</shortName>
        <shortName evidence="6">RNaseP protein</shortName>
        <ecNumber evidence="6 7">3.1.26.5</ecNumber>
    </recommendedName>
    <alternativeName>
        <fullName evidence="6">Protein C5</fullName>
    </alternativeName>
</protein>
<dbReference type="GO" id="GO:0001682">
    <property type="term" value="P:tRNA 5'-leader removal"/>
    <property type="evidence" value="ECO:0007669"/>
    <property type="project" value="UniProtKB-UniRule"/>
</dbReference>
<dbReference type="GO" id="GO:0030677">
    <property type="term" value="C:ribonuclease P complex"/>
    <property type="evidence" value="ECO:0007669"/>
    <property type="project" value="TreeGrafter"/>
</dbReference>
<dbReference type="NCBIfam" id="TIGR00188">
    <property type="entry name" value="rnpA"/>
    <property type="match status" value="1"/>
</dbReference>
<evidence type="ECO:0000256" key="7">
    <source>
        <dbReference type="NCBIfam" id="TIGR00188"/>
    </source>
</evidence>
<comment type="catalytic activity">
    <reaction evidence="6">
        <text>Endonucleolytic cleavage of RNA, removing 5'-extranucleotides from tRNA precursor.</text>
        <dbReference type="EC" id="3.1.26.5"/>
    </reaction>
</comment>
<evidence type="ECO:0000256" key="1">
    <source>
        <dbReference type="ARBA" id="ARBA00022694"/>
    </source>
</evidence>
<evidence type="ECO:0000256" key="5">
    <source>
        <dbReference type="ARBA" id="ARBA00022884"/>
    </source>
</evidence>
<evidence type="ECO:0000313" key="9">
    <source>
        <dbReference type="EMBL" id="ABS61923.1"/>
    </source>
</evidence>
<dbReference type="AlphaFoldDB" id="A7HPU0"/>
<organism evidence="9 10">
    <name type="scientific">Parvibaculum lavamentivorans (strain DS-1 / DSM 13023 / NCIMB 13966)</name>
    <dbReference type="NCBI Taxonomy" id="402881"/>
    <lineage>
        <taxon>Bacteria</taxon>
        <taxon>Pseudomonadati</taxon>
        <taxon>Pseudomonadota</taxon>
        <taxon>Alphaproteobacteria</taxon>
        <taxon>Hyphomicrobiales</taxon>
        <taxon>Parvibaculaceae</taxon>
        <taxon>Parvibaculum</taxon>
    </lineage>
</organism>
<sequence>MSQIERLRKRRDFLAAARASKRAERGLVLQANERGDIAPPRVGFTVTRKVGSSVVRNRAKRRLRAAAAEILPLAAKDGYDYVLIGRQATLTRRWSDLLDDLRLALRTIHAKNGGGTRASSAAPKPASPKDDPHG</sequence>
<keyword evidence="10" id="KW-1185">Reference proteome</keyword>
<keyword evidence="3 6" id="KW-0255">Endonuclease</keyword>